<reference evidence="7 8" key="1">
    <citation type="submission" date="2023-11" db="EMBL/GenBank/DDBJ databases">
        <title>Coraliomargarita sp. nov., isolated from marine algae.</title>
        <authorList>
            <person name="Lee J.K."/>
            <person name="Baek J.H."/>
            <person name="Kim J.M."/>
            <person name="Choi D.G."/>
            <person name="Jeon C.O."/>
        </authorList>
    </citation>
    <scope>NUCLEOTIDE SEQUENCE [LARGE SCALE GENOMIC DNA]</scope>
    <source>
        <strain evidence="7 8">J2-16</strain>
    </source>
</reference>
<keyword evidence="8" id="KW-1185">Reference proteome</keyword>
<evidence type="ECO:0000256" key="3">
    <source>
        <dbReference type="ARBA" id="ARBA00022553"/>
    </source>
</evidence>
<dbReference type="Pfam" id="PF00512">
    <property type="entry name" value="HisKA"/>
    <property type="match status" value="1"/>
</dbReference>
<keyword evidence="5" id="KW-0418">Kinase</keyword>
<evidence type="ECO:0000259" key="6">
    <source>
        <dbReference type="PROSITE" id="PS50109"/>
    </source>
</evidence>
<dbReference type="Gene3D" id="3.30.565.10">
    <property type="entry name" value="Histidine kinase-like ATPase, C-terminal domain"/>
    <property type="match status" value="1"/>
</dbReference>
<proteinExistence type="predicted"/>
<dbReference type="RefSeq" id="WP_319831684.1">
    <property type="nucleotide sequence ID" value="NZ_CP138858.1"/>
</dbReference>
<accession>A0ABZ0RH98</accession>
<dbReference type="EMBL" id="CP138858">
    <property type="protein sequence ID" value="WPJ94771.1"/>
    <property type="molecule type" value="Genomic_DNA"/>
</dbReference>
<sequence>MEIDTLPKIHNQLIALQNALDVSGVGFWQLDGNDRIECDAHSKTLLGLRATDTLEDLTEFLMQIEESQHENFLDALDTARNSNQPLELSLHLEKTTNGRSSGFKLSARPCRLPGEPTIHMCGLLQPLPESSVEVEKRSESVLAEVRSANAELANFASIASHDMREPLRMITSYLRLLQERSPEALDDRARRYIKYACDGADRMRSLIEDLLSYARLDKSGKDFEPLALDDILAHAIDNLGANIRDTRAEVTVAIDHAPIVIGDSVRLTRLFQNLIANAIKFNRPEKPPRVRVTFKDGEQADAPGKWIISIEDQGIGIHPDHHEMLFNLFRRLNTRDEFDGSGIGLAVCKKIAEQHRGLIWFESNYGQGSTFYVALDKADAQSLA</sequence>
<evidence type="ECO:0000313" key="7">
    <source>
        <dbReference type="EMBL" id="WPJ94771.1"/>
    </source>
</evidence>
<dbReference type="SMART" id="SM00387">
    <property type="entry name" value="HATPase_c"/>
    <property type="match status" value="1"/>
</dbReference>
<organism evidence="7 8">
    <name type="scientific">Coraliomargarita algicola</name>
    <dbReference type="NCBI Taxonomy" id="3092156"/>
    <lineage>
        <taxon>Bacteria</taxon>
        <taxon>Pseudomonadati</taxon>
        <taxon>Verrucomicrobiota</taxon>
        <taxon>Opitutia</taxon>
        <taxon>Puniceicoccales</taxon>
        <taxon>Coraliomargaritaceae</taxon>
        <taxon>Coraliomargarita</taxon>
    </lineage>
</organism>
<evidence type="ECO:0000256" key="2">
    <source>
        <dbReference type="ARBA" id="ARBA00012438"/>
    </source>
</evidence>
<dbReference type="GO" id="GO:0005524">
    <property type="term" value="F:ATP binding"/>
    <property type="evidence" value="ECO:0007669"/>
    <property type="project" value="UniProtKB-KW"/>
</dbReference>
<dbReference type="SUPFAM" id="SSF47384">
    <property type="entry name" value="Homodimeric domain of signal transducing histidine kinase"/>
    <property type="match status" value="1"/>
</dbReference>
<dbReference type="PANTHER" id="PTHR43304">
    <property type="entry name" value="PHYTOCHROME-LIKE PROTEIN CPH1"/>
    <property type="match status" value="1"/>
</dbReference>
<dbReference type="PANTHER" id="PTHR43304:SF1">
    <property type="entry name" value="PAC DOMAIN-CONTAINING PROTEIN"/>
    <property type="match status" value="1"/>
</dbReference>
<keyword evidence="7" id="KW-0547">Nucleotide-binding</keyword>
<evidence type="ECO:0000256" key="1">
    <source>
        <dbReference type="ARBA" id="ARBA00000085"/>
    </source>
</evidence>
<comment type="catalytic activity">
    <reaction evidence="1">
        <text>ATP + protein L-histidine = ADP + protein N-phospho-L-histidine.</text>
        <dbReference type="EC" id="2.7.13.3"/>
    </reaction>
</comment>
<feature type="domain" description="Histidine kinase" evidence="6">
    <location>
        <begin position="158"/>
        <end position="379"/>
    </location>
</feature>
<dbReference type="SUPFAM" id="SSF55874">
    <property type="entry name" value="ATPase domain of HSP90 chaperone/DNA topoisomerase II/histidine kinase"/>
    <property type="match status" value="1"/>
</dbReference>
<keyword evidence="7" id="KW-0067">ATP-binding</keyword>
<name>A0ABZ0RH98_9BACT</name>
<dbReference type="CDD" id="cd00082">
    <property type="entry name" value="HisKA"/>
    <property type="match status" value="1"/>
</dbReference>
<evidence type="ECO:0000256" key="4">
    <source>
        <dbReference type="ARBA" id="ARBA00022679"/>
    </source>
</evidence>
<evidence type="ECO:0000313" key="8">
    <source>
        <dbReference type="Proteomes" id="UP001324993"/>
    </source>
</evidence>
<protein>
    <recommendedName>
        <fullName evidence="2">histidine kinase</fullName>
        <ecNumber evidence="2">2.7.13.3</ecNumber>
    </recommendedName>
</protein>
<dbReference type="InterPro" id="IPR003661">
    <property type="entry name" value="HisK_dim/P_dom"/>
</dbReference>
<dbReference type="Pfam" id="PF02518">
    <property type="entry name" value="HATPase_c"/>
    <property type="match status" value="1"/>
</dbReference>
<keyword evidence="3" id="KW-0597">Phosphoprotein</keyword>
<evidence type="ECO:0000256" key="5">
    <source>
        <dbReference type="ARBA" id="ARBA00022777"/>
    </source>
</evidence>
<gene>
    <name evidence="7" type="ORF">SH580_15160</name>
</gene>
<keyword evidence="4" id="KW-0808">Transferase</keyword>
<dbReference type="InterPro" id="IPR052162">
    <property type="entry name" value="Sensor_kinase/Photoreceptor"/>
</dbReference>
<dbReference type="PRINTS" id="PR00344">
    <property type="entry name" value="BCTRLSENSOR"/>
</dbReference>
<dbReference type="InterPro" id="IPR005467">
    <property type="entry name" value="His_kinase_dom"/>
</dbReference>
<dbReference type="SMART" id="SM00388">
    <property type="entry name" value="HisKA"/>
    <property type="match status" value="1"/>
</dbReference>
<dbReference type="Proteomes" id="UP001324993">
    <property type="component" value="Chromosome"/>
</dbReference>
<dbReference type="PROSITE" id="PS50109">
    <property type="entry name" value="HIS_KIN"/>
    <property type="match status" value="1"/>
</dbReference>
<dbReference type="Gene3D" id="1.10.287.130">
    <property type="match status" value="1"/>
</dbReference>
<dbReference type="EC" id="2.7.13.3" evidence="2"/>
<dbReference type="InterPro" id="IPR004358">
    <property type="entry name" value="Sig_transdc_His_kin-like_C"/>
</dbReference>
<dbReference type="InterPro" id="IPR036890">
    <property type="entry name" value="HATPase_C_sf"/>
</dbReference>
<dbReference type="InterPro" id="IPR036097">
    <property type="entry name" value="HisK_dim/P_sf"/>
</dbReference>
<dbReference type="InterPro" id="IPR003594">
    <property type="entry name" value="HATPase_dom"/>
</dbReference>